<dbReference type="EMBL" id="JAEMWV010000003">
    <property type="protein sequence ID" value="MBN8251574.1"/>
    <property type="molecule type" value="Genomic_DNA"/>
</dbReference>
<dbReference type="Proteomes" id="UP000664578">
    <property type="component" value="Unassembled WGS sequence"/>
</dbReference>
<dbReference type="RefSeq" id="WP_206782455.1">
    <property type="nucleotide sequence ID" value="NZ_CM125968.1"/>
</dbReference>
<sequence>MAAITQEKIDYIVKLLSDINYGSVLITLHDGQITQVDHTEKNRFIKAKAPASK</sequence>
<dbReference type="Pfam" id="PF10055">
    <property type="entry name" value="DUF2292"/>
    <property type="match status" value="1"/>
</dbReference>
<organism evidence="1 2">
    <name type="scientific">Priestia flexa</name>
    <dbReference type="NCBI Taxonomy" id="86664"/>
    <lineage>
        <taxon>Bacteria</taxon>
        <taxon>Bacillati</taxon>
        <taxon>Bacillota</taxon>
        <taxon>Bacilli</taxon>
        <taxon>Bacillales</taxon>
        <taxon>Bacillaceae</taxon>
        <taxon>Priestia</taxon>
    </lineage>
</organism>
<evidence type="ECO:0000313" key="2">
    <source>
        <dbReference type="Proteomes" id="UP000664578"/>
    </source>
</evidence>
<gene>
    <name evidence="1" type="ORF">JF537_08290</name>
</gene>
<reference evidence="1" key="1">
    <citation type="submission" date="2020-12" db="EMBL/GenBank/DDBJ databases">
        <title>PHA producing bacteria isolated from mangrove.</title>
        <authorList>
            <person name="Zheng W."/>
            <person name="Yu S."/>
            <person name="Huang Y."/>
        </authorList>
    </citation>
    <scope>NUCLEOTIDE SEQUENCE</scope>
    <source>
        <strain evidence="1">GN22-4</strain>
    </source>
</reference>
<accession>A0A8I1MF29</accession>
<dbReference type="InterPro" id="IPR018743">
    <property type="entry name" value="DUF2292"/>
</dbReference>
<comment type="caution">
    <text evidence="1">The sequence shown here is derived from an EMBL/GenBank/DDBJ whole genome shotgun (WGS) entry which is preliminary data.</text>
</comment>
<proteinExistence type="predicted"/>
<name>A0A8I1MF29_9BACI</name>
<protein>
    <submittedName>
        <fullName evidence="1">YezD family protein</fullName>
    </submittedName>
</protein>
<dbReference type="AlphaFoldDB" id="A0A8I1MF29"/>
<dbReference type="GeneID" id="93682085"/>
<evidence type="ECO:0000313" key="1">
    <source>
        <dbReference type="EMBL" id="MBN8251574.1"/>
    </source>
</evidence>